<keyword evidence="2" id="KW-0732">Signal</keyword>
<comment type="caution">
    <text evidence="3">The sequence shown here is derived from an EMBL/GenBank/DDBJ whole genome shotgun (WGS) entry which is preliminary data.</text>
</comment>
<evidence type="ECO:0008006" key="5">
    <source>
        <dbReference type="Google" id="ProtNLM"/>
    </source>
</evidence>
<evidence type="ECO:0000256" key="2">
    <source>
        <dbReference type="SAM" id="SignalP"/>
    </source>
</evidence>
<evidence type="ECO:0000256" key="1">
    <source>
        <dbReference type="SAM" id="MobiDB-lite"/>
    </source>
</evidence>
<protein>
    <recommendedName>
        <fullName evidence="5">Secreted protein</fullName>
    </recommendedName>
</protein>
<keyword evidence="4" id="KW-1185">Reference proteome</keyword>
<gene>
    <name evidence="3" type="ORF">HDK90DRAFT_152480</name>
</gene>
<dbReference type="Proteomes" id="UP001492380">
    <property type="component" value="Unassembled WGS sequence"/>
</dbReference>
<accession>A0ABR1Z045</accession>
<organism evidence="3 4">
    <name type="scientific">Phyllosticta capitalensis</name>
    <dbReference type="NCBI Taxonomy" id="121624"/>
    <lineage>
        <taxon>Eukaryota</taxon>
        <taxon>Fungi</taxon>
        <taxon>Dikarya</taxon>
        <taxon>Ascomycota</taxon>
        <taxon>Pezizomycotina</taxon>
        <taxon>Dothideomycetes</taxon>
        <taxon>Dothideomycetes incertae sedis</taxon>
        <taxon>Botryosphaeriales</taxon>
        <taxon>Phyllostictaceae</taxon>
        <taxon>Phyllosticta</taxon>
    </lineage>
</organism>
<evidence type="ECO:0000313" key="4">
    <source>
        <dbReference type="Proteomes" id="UP001492380"/>
    </source>
</evidence>
<proteinExistence type="predicted"/>
<reference evidence="3 4" key="1">
    <citation type="submission" date="2024-04" db="EMBL/GenBank/DDBJ databases">
        <title>Phyllosticta paracitricarpa is synonymous to the EU quarantine fungus P. citricarpa based on phylogenomic analyses.</title>
        <authorList>
            <consortium name="Lawrence Berkeley National Laboratory"/>
            <person name="Van Ingen-Buijs V.A."/>
            <person name="Van Westerhoven A.C."/>
            <person name="Haridas S."/>
            <person name="Skiadas P."/>
            <person name="Martin F."/>
            <person name="Groenewald J.Z."/>
            <person name="Crous P.W."/>
            <person name="Seidl M.F."/>
        </authorList>
    </citation>
    <scope>NUCLEOTIDE SEQUENCE [LARGE SCALE GENOMIC DNA]</scope>
    <source>
        <strain evidence="3 4">CBS 123374</strain>
    </source>
</reference>
<evidence type="ECO:0000313" key="3">
    <source>
        <dbReference type="EMBL" id="KAK8244316.1"/>
    </source>
</evidence>
<feature type="region of interest" description="Disordered" evidence="1">
    <location>
        <begin position="120"/>
        <end position="144"/>
    </location>
</feature>
<feature type="signal peptide" evidence="2">
    <location>
        <begin position="1"/>
        <end position="15"/>
    </location>
</feature>
<feature type="chain" id="PRO_5046893814" description="Secreted protein" evidence="2">
    <location>
        <begin position="16"/>
        <end position="144"/>
    </location>
</feature>
<sequence length="144" mass="15921">MFLSRLLLVIMVAKAAVSGGATTVVKDGKGLSAWTLFRFPSLITTRSSVYQAESGGCLFLPSGHRRTNRQRRQKAVAFHTTSWAGWSNEQTGMLYPAPNHQSITMTLPKISKRRHWVVQGDVGHGGPERRQEASKRCLGERVGD</sequence>
<name>A0ABR1Z045_9PEZI</name>
<feature type="compositionally biased region" description="Basic and acidic residues" evidence="1">
    <location>
        <begin position="126"/>
        <end position="144"/>
    </location>
</feature>
<dbReference type="EMBL" id="JBBWRZ010000002">
    <property type="protein sequence ID" value="KAK8244316.1"/>
    <property type="molecule type" value="Genomic_DNA"/>
</dbReference>